<dbReference type="EMBL" id="CWKH01000001">
    <property type="protein sequence ID" value="CRZ15927.1"/>
    <property type="molecule type" value="Genomic_DNA"/>
</dbReference>
<protein>
    <submittedName>
        <fullName evidence="2">WD40 domain-containing protein</fullName>
    </submittedName>
</protein>
<dbReference type="Pfam" id="PF17963">
    <property type="entry name" value="Big_9"/>
    <property type="match status" value="1"/>
</dbReference>
<organism evidence="2 3">
    <name type="scientific">Mycolicibacterium neworleansense</name>
    <dbReference type="NCBI Taxonomy" id="146018"/>
    <lineage>
        <taxon>Bacteria</taxon>
        <taxon>Bacillati</taxon>
        <taxon>Actinomycetota</taxon>
        <taxon>Actinomycetes</taxon>
        <taxon>Mycobacteriales</taxon>
        <taxon>Mycobacteriaceae</taxon>
        <taxon>Mycolicibacterium</taxon>
    </lineage>
</organism>
<feature type="compositionally biased region" description="Polar residues" evidence="1">
    <location>
        <begin position="121"/>
        <end position="131"/>
    </location>
</feature>
<gene>
    <name evidence="2" type="ORF">BN2156_02791</name>
</gene>
<evidence type="ECO:0000313" key="3">
    <source>
        <dbReference type="Proteomes" id="UP000199147"/>
    </source>
</evidence>
<dbReference type="SUPFAM" id="SSF82171">
    <property type="entry name" value="DPP6 N-terminal domain-like"/>
    <property type="match status" value="2"/>
</dbReference>
<dbReference type="AlphaFoldDB" id="A0A0H5RR30"/>
<proteinExistence type="predicted"/>
<dbReference type="InterPro" id="IPR011042">
    <property type="entry name" value="6-blade_b-propeller_TolB-like"/>
</dbReference>
<sequence length="947" mass="97637">MSSDRQSVHHVTAALAPSTPATRAPSRRAAQAAAKVGGYGGMAVAAWLVAAVATGYGISAAETDGTSADSPTSSEASTSAGAASTSGTSTAAGASTSGGTSGSSTSTAGSASTDVKAAPGSKNSGKTSSSIQVAPGVTISSSGGVHSIKIGSRDIKVGPPVKVPHRPSAVIPGTGARPELLGPASSSAADAIAEVGAELAVPPISLPDIVPTAPVPAKNETNSAPLPSVKDVETSLSGAASALSSAASKVSASLDVDDVRTAVKRFSDTVSESIAASTAQALDAGTVSTAVRTPTAAAAVTPVNPTTGVSEIGSGVFGFVNGIVTEILNPFLAPAPDSPEPLTPMVWAVLAWVRRNAFNQAPTIASDPTTTVQAGQTVTGNIGAVDAEGDELTYIITQQPEHGTVTIDQETGEYTYTPDDIDYDSIQTDTFTVTVADGKINVLSLFQPHSTQSDISVSVLSPEVERVILEMPDGVKNPVNPRYSEDGKSIYFSGTPSAGGRTEIYQISIDGSHVECVTCGVSPDETGNLAKPVPFTDGSGRVMVLVNVEGETPRYSVLETGVNGRELVPITTPDGGGYIIDRQREMRPSPDGTHVLYTRIVVGQNSALQALPVVGTLTRTENGYEVTDARVVYPTGEGKQWTPDGKGVIILGGQYDAGNVDDIVVDLETGEVTRLTANLDYDEDTDLSPNQQWIAIGSTRGLDALTPMTRIVRQNFLPVYVGAPVYGMYAQPINVSNQNWAVQVGDELEGENGIPLFDTGDGWAARSMPSWNPDGTAVTFWESSVDDPTQSRLVIANLKYTTSVGPVAADRSTPNPDWAPELGSYVAGTTPLPSTGTYAGAGGGTAVVTETTDATGRTTRKAVYTDYVNKDGMVLNGYELADYLANQNEVHYLADITVSGTHTGSLKADATMNAFQQSLTGYITSDLDGDVQSLPDPDDAEEAQQNA</sequence>
<dbReference type="Gene3D" id="2.60.40.60">
    <property type="entry name" value="Cadherins"/>
    <property type="match status" value="1"/>
</dbReference>
<feature type="region of interest" description="Disordered" evidence="1">
    <location>
        <begin position="926"/>
        <end position="947"/>
    </location>
</feature>
<feature type="region of interest" description="Disordered" evidence="1">
    <location>
        <begin position="62"/>
        <end position="131"/>
    </location>
</feature>
<dbReference type="STRING" id="146018.BN2156_02791"/>
<accession>A0A0H5RR30</accession>
<reference evidence="3" key="1">
    <citation type="submission" date="2015-07" db="EMBL/GenBank/DDBJ databases">
        <authorList>
            <person name="Urmite Genomes"/>
        </authorList>
    </citation>
    <scope>NUCLEOTIDE SEQUENCE [LARGE SCALE GENOMIC DNA]</scope>
    <source>
        <strain evidence="3">type strain: ATCC 49404</strain>
    </source>
</reference>
<feature type="compositionally biased region" description="Low complexity" evidence="1">
    <location>
        <begin position="66"/>
        <end position="113"/>
    </location>
</feature>
<evidence type="ECO:0000313" key="2">
    <source>
        <dbReference type="EMBL" id="CRZ15927.1"/>
    </source>
</evidence>
<evidence type="ECO:0000256" key="1">
    <source>
        <dbReference type="SAM" id="MobiDB-lite"/>
    </source>
</evidence>
<feature type="compositionally biased region" description="Acidic residues" evidence="1">
    <location>
        <begin position="936"/>
        <end position="947"/>
    </location>
</feature>
<name>A0A0H5RR30_9MYCO</name>
<dbReference type="Proteomes" id="UP000199147">
    <property type="component" value="Unassembled WGS sequence"/>
</dbReference>
<dbReference type="Gene3D" id="2.120.10.30">
    <property type="entry name" value="TolB, C-terminal domain"/>
    <property type="match status" value="2"/>
</dbReference>
<dbReference type="InterPro" id="IPR011659">
    <property type="entry name" value="WD40"/>
</dbReference>
<dbReference type="CDD" id="cd11304">
    <property type="entry name" value="Cadherin_repeat"/>
    <property type="match status" value="1"/>
</dbReference>
<dbReference type="Pfam" id="PF07676">
    <property type="entry name" value="PD40"/>
    <property type="match status" value="1"/>
</dbReference>
<keyword evidence="3" id="KW-1185">Reference proteome</keyword>
<feature type="compositionally biased region" description="Low complexity" evidence="1">
    <location>
        <begin position="12"/>
        <end position="28"/>
    </location>
</feature>
<feature type="region of interest" description="Disordered" evidence="1">
    <location>
        <begin position="1"/>
        <end position="28"/>
    </location>
</feature>